<feature type="binding site" evidence="9">
    <location>
        <begin position="26"/>
        <end position="33"/>
    </location>
    <ligand>
        <name>ATP</name>
        <dbReference type="ChEBI" id="CHEBI:30616"/>
    </ligand>
</feature>
<dbReference type="GO" id="GO:0103016">
    <property type="term" value="F:tRNA-uridine 2-sulfurtransferase activity"/>
    <property type="evidence" value="ECO:0007669"/>
    <property type="project" value="UniProtKB-EC"/>
</dbReference>
<comment type="caution">
    <text evidence="9">Lacks conserved residue(s) required for the propagation of feature annotation.</text>
</comment>
<proteinExistence type="inferred from homology"/>
<evidence type="ECO:0000256" key="3">
    <source>
        <dbReference type="ARBA" id="ARBA00022694"/>
    </source>
</evidence>
<organism evidence="12 13">
    <name type="scientific">Roseobacter insulae</name>
    <dbReference type="NCBI Taxonomy" id="2859783"/>
    <lineage>
        <taxon>Bacteria</taxon>
        <taxon>Pseudomonadati</taxon>
        <taxon>Pseudomonadota</taxon>
        <taxon>Alphaproteobacteria</taxon>
        <taxon>Rhodobacterales</taxon>
        <taxon>Roseobacteraceae</taxon>
        <taxon>Roseobacter</taxon>
    </lineage>
</organism>
<dbReference type="InterPro" id="IPR046884">
    <property type="entry name" value="MnmA-like_central"/>
</dbReference>
<dbReference type="Pfam" id="PF03054">
    <property type="entry name" value="tRNA_Me_trans"/>
    <property type="match status" value="1"/>
</dbReference>
<dbReference type="AlphaFoldDB" id="A0A9X1K2Q2"/>
<keyword evidence="7 9" id="KW-1015">Disulfide bond</keyword>
<evidence type="ECO:0000259" key="11">
    <source>
        <dbReference type="Pfam" id="PF20259"/>
    </source>
</evidence>
<feature type="active site" description="Nucleophile" evidence="9">
    <location>
        <position position="120"/>
    </location>
</feature>
<reference evidence="12" key="1">
    <citation type="submission" date="2021-07" db="EMBL/GenBank/DDBJ databases">
        <title>Roseobacter insulae sp. nov., isolated from a tidal flat.</title>
        <authorList>
            <person name="Park S."/>
            <person name="Yoon J.-H."/>
        </authorList>
    </citation>
    <scope>NUCLEOTIDE SEQUENCE</scope>
    <source>
        <strain evidence="12">YSTF-M11</strain>
    </source>
</reference>
<dbReference type="CDD" id="cd01998">
    <property type="entry name" value="MnmA_TRMU-like"/>
    <property type="match status" value="1"/>
</dbReference>
<dbReference type="HAMAP" id="MF_00144">
    <property type="entry name" value="tRNA_thiouridyl_MnmA"/>
    <property type="match status" value="1"/>
</dbReference>
<feature type="disulfide bond" description="Alternate" evidence="9">
    <location>
        <begin position="120"/>
        <end position="217"/>
    </location>
</feature>
<dbReference type="RefSeq" id="WP_219503307.1">
    <property type="nucleotide sequence ID" value="NZ_JAHXDN010000003.1"/>
</dbReference>
<dbReference type="GO" id="GO:0005737">
    <property type="term" value="C:cytoplasm"/>
    <property type="evidence" value="ECO:0007669"/>
    <property type="project" value="UniProtKB-SubCell"/>
</dbReference>
<feature type="site" description="Interaction with tRNA" evidence="9">
    <location>
        <position position="145"/>
    </location>
</feature>
<accession>A0A9X1K2Q2</accession>
<feature type="binding site" evidence="9">
    <location>
        <position position="144"/>
    </location>
    <ligand>
        <name>ATP</name>
        <dbReference type="ChEBI" id="CHEBI:30616"/>
    </ligand>
</feature>
<name>A0A9X1K2Q2_9RHOB</name>
<keyword evidence="2 9" id="KW-0808">Transferase</keyword>
<dbReference type="PANTHER" id="PTHR11933:SF5">
    <property type="entry name" value="MITOCHONDRIAL TRNA-SPECIFIC 2-THIOURIDYLASE 1"/>
    <property type="match status" value="1"/>
</dbReference>
<feature type="region of interest" description="Interaction with tRNA" evidence="9">
    <location>
        <begin position="166"/>
        <end position="168"/>
    </location>
</feature>
<dbReference type="GO" id="GO:0005524">
    <property type="term" value="F:ATP binding"/>
    <property type="evidence" value="ECO:0007669"/>
    <property type="project" value="UniProtKB-KW"/>
</dbReference>
<keyword evidence="13" id="KW-1185">Reference proteome</keyword>
<feature type="domain" description="tRNA-specific 2-thiouridylase MnmA-like C-terminal" evidence="10">
    <location>
        <begin position="299"/>
        <end position="377"/>
    </location>
</feature>
<dbReference type="FunFam" id="2.30.30.280:FF:000001">
    <property type="entry name" value="tRNA-specific 2-thiouridylase MnmA"/>
    <property type="match status" value="1"/>
</dbReference>
<evidence type="ECO:0000259" key="10">
    <source>
        <dbReference type="Pfam" id="PF20258"/>
    </source>
</evidence>
<evidence type="ECO:0000313" key="12">
    <source>
        <dbReference type="EMBL" id="MBW4708778.1"/>
    </source>
</evidence>
<evidence type="ECO:0000256" key="2">
    <source>
        <dbReference type="ARBA" id="ARBA00022679"/>
    </source>
</evidence>
<dbReference type="GO" id="GO:0000049">
    <property type="term" value="F:tRNA binding"/>
    <property type="evidence" value="ECO:0007669"/>
    <property type="project" value="UniProtKB-KW"/>
</dbReference>
<keyword evidence="5 9" id="KW-0067">ATP-binding</keyword>
<evidence type="ECO:0000256" key="7">
    <source>
        <dbReference type="ARBA" id="ARBA00023157"/>
    </source>
</evidence>
<comment type="caution">
    <text evidence="12">The sequence shown here is derived from an EMBL/GenBank/DDBJ whole genome shotgun (WGS) entry which is preliminary data.</text>
</comment>
<dbReference type="Pfam" id="PF20258">
    <property type="entry name" value="tRNA_Me_trans_C"/>
    <property type="match status" value="1"/>
</dbReference>
<dbReference type="EMBL" id="JAHXDN010000003">
    <property type="protein sequence ID" value="MBW4708778.1"/>
    <property type="molecule type" value="Genomic_DNA"/>
</dbReference>
<comment type="catalytic activity">
    <reaction evidence="8 9">
        <text>S-sulfanyl-L-cysteinyl-[protein] + uridine(34) in tRNA + AH2 + ATP = 2-thiouridine(34) in tRNA + L-cysteinyl-[protein] + A + AMP + diphosphate + H(+)</text>
        <dbReference type="Rhea" id="RHEA:47032"/>
        <dbReference type="Rhea" id="RHEA-COMP:10131"/>
        <dbReference type="Rhea" id="RHEA-COMP:11726"/>
        <dbReference type="Rhea" id="RHEA-COMP:11727"/>
        <dbReference type="Rhea" id="RHEA-COMP:11728"/>
        <dbReference type="ChEBI" id="CHEBI:13193"/>
        <dbReference type="ChEBI" id="CHEBI:15378"/>
        <dbReference type="ChEBI" id="CHEBI:17499"/>
        <dbReference type="ChEBI" id="CHEBI:29950"/>
        <dbReference type="ChEBI" id="CHEBI:30616"/>
        <dbReference type="ChEBI" id="CHEBI:33019"/>
        <dbReference type="ChEBI" id="CHEBI:61963"/>
        <dbReference type="ChEBI" id="CHEBI:65315"/>
        <dbReference type="ChEBI" id="CHEBI:87170"/>
        <dbReference type="ChEBI" id="CHEBI:456215"/>
        <dbReference type="EC" id="2.8.1.13"/>
    </reaction>
</comment>
<feature type="site" description="Interaction with tRNA" evidence="9">
    <location>
        <position position="359"/>
    </location>
</feature>
<gene>
    <name evidence="9 12" type="primary">mnmA</name>
    <name evidence="12" type="ORF">KX928_13395</name>
</gene>
<dbReference type="EC" id="2.8.1.13" evidence="9"/>
<feature type="binding site" evidence="9">
    <location>
        <position position="52"/>
    </location>
    <ligand>
        <name>ATP</name>
        <dbReference type="ChEBI" id="CHEBI:30616"/>
    </ligand>
</feature>
<comment type="subcellular location">
    <subcellularLocation>
        <location evidence="9">Cytoplasm</location>
    </subcellularLocation>
</comment>
<keyword evidence="6 9" id="KW-0694">RNA-binding</keyword>
<keyword evidence="4 9" id="KW-0547">Nucleotide-binding</keyword>
<dbReference type="FunFam" id="3.40.50.620:FF:000115">
    <property type="entry name" value="tRNA-specific 2-thiouridylase MnmA"/>
    <property type="match status" value="1"/>
</dbReference>
<evidence type="ECO:0000256" key="8">
    <source>
        <dbReference type="ARBA" id="ARBA00051542"/>
    </source>
</evidence>
<feature type="domain" description="tRNA-specific 2-thiouridylase MnmA-like central" evidence="11">
    <location>
        <begin position="235"/>
        <end position="290"/>
    </location>
</feature>
<feature type="active site" description="Cysteine persulfide intermediate" evidence="9">
    <location>
        <position position="217"/>
    </location>
</feature>
<dbReference type="Pfam" id="PF20259">
    <property type="entry name" value="tRNA_Me_trans_M"/>
    <property type="match status" value="1"/>
</dbReference>
<dbReference type="InterPro" id="IPR046885">
    <property type="entry name" value="MnmA-like_C"/>
</dbReference>
<evidence type="ECO:0000313" key="13">
    <source>
        <dbReference type="Proteomes" id="UP001138661"/>
    </source>
</evidence>
<protein>
    <recommendedName>
        <fullName evidence="9">tRNA-specific 2-thiouridylase MnmA</fullName>
        <ecNumber evidence="9">2.8.1.13</ecNumber>
    </recommendedName>
</protein>
<dbReference type="NCBIfam" id="NF001138">
    <property type="entry name" value="PRK00143.1"/>
    <property type="match status" value="1"/>
</dbReference>
<evidence type="ECO:0000256" key="6">
    <source>
        <dbReference type="ARBA" id="ARBA00022884"/>
    </source>
</evidence>
<dbReference type="PANTHER" id="PTHR11933">
    <property type="entry name" value="TRNA 5-METHYLAMINOMETHYL-2-THIOURIDYLATE -METHYLTRANSFERASE"/>
    <property type="match status" value="1"/>
</dbReference>
<comment type="similarity">
    <text evidence="9">Belongs to the MnmA/TRMU family.</text>
</comment>
<comment type="function">
    <text evidence="9">Catalyzes the 2-thiolation of uridine at the wobble position (U34) of tRNA, leading to the formation of s(2)U34.</text>
</comment>
<dbReference type="GO" id="GO:0002143">
    <property type="term" value="P:tRNA wobble position uridine thiolation"/>
    <property type="evidence" value="ECO:0007669"/>
    <property type="project" value="TreeGrafter"/>
</dbReference>
<evidence type="ECO:0000256" key="5">
    <source>
        <dbReference type="ARBA" id="ARBA00022840"/>
    </source>
</evidence>
<dbReference type="InterPro" id="IPR004506">
    <property type="entry name" value="MnmA-like"/>
</dbReference>
<evidence type="ECO:0000256" key="1">
    <source>
        <dbReference type="ARBA" id="ARBA00022555"/>
    </source>
</evidence>
<evidence type="ECO:0000256" key="4">
    <source>
        <dbReference type="ARBA" id="ARBA00022741"/>
    </source>
</evidence>
<dbReference type="NCBIfam" id="TIGR00420">
    <property type="entry name" value="trmU"/>
    <property type="match status" value="1"/>
</dbReference>
<evidence type="ECO:0000256" key="9">
    <source>
        <dbReference type="HAMAP-Rule" id="MF_00144"/>
    </source>
</evidence>
<sequence length="380" mass="40961">MPLDRTPPLNSLGFAKAPADTRVVVAMSGGVDSSVVAAMLAEEGYDVVGVTLQLYDHGAALAKKGACCAGLDIHDARRVAEKMGFPHYVLDYENIFRDAVIDEFADSYLGGATPVPCIRCNERVKFKDLLETAKDLEADCMATGHYIQRKMGVRGAELHAAADAARDQSYFLFSTTGEQLDFLRFPLGHLASKAETRALAAKYDLSVADKPDSQDICFVPNGDYASVIRKLRPEAADPGDIVHVDGRVLGRHGGVINYTIGQRRGLGIGGLADPLYVVKLDPGAKQVIVGPKEMLATRTVPVREINWLGDSALASRSEWHVAVKVRSTRPPTEAIIRPLSNTEATVELVTPEEGVSPGQACVFYDPDSSRIFGGGWIHKG</sequence>
<dbReference type="Proteomes" id="UP001138661">
    <property type="component" value="Unassembled WGS sequence"/>
</dbReference>
<keyword evidence="3 9" id="KW-0819">tRNA processing</keyword>
<keyword evidence="1 9" id="KW-0820">tRNA-binding</keyword>
<keyword evidence="9" id="KW-0963">Cytoplasm</keyword>